<comment type="cofactor">
    <cofactor evidence="8">
        <name>Zn(2+)</name>
        <dbReference type="ChEBI" id="CHEBI:29105"/>
    </cofactor>
    <text evidence="8">Binds 1 zinc ion.</text>
</comment>
<comment type="function">
    <text evidence="8">Negatively regulates transcription of bacterial ribonucleotide reductase nrd genes and operons by binding to NrdR-boxes.</text>
</comment>
<keyword evidence="3 8" id="KW-0863">Zinc-finger</keyword>
<name>A0AAW6TV12_9BACT</name>
<protein>
    <recommendedName>
        <fullName evidence="8">Transcriptional repressor NrdR</fullName>
    </recommendedName>
</protein>
<evidence type="ECO:0000256" key="5">
    <source>
        <dbReference type="ARBA" id="ARBA00023015"/>
    </source>
</evidence>
<dbReference type="PANTHER" id="PTHR30455:SF2">
    <property type="entry name" value="TRANSCRIPTIONAL REPRESSOR NRDR"/>
    <property type="match status" value="1"/>
</dbReference>
<evidence type="ECO:0000256" key="4">
    <source>
        <dbReference type="ARBA" id="ARBA00022840"/>
    </source>
</evidence>
<dbReference type="RefSeq" id="WP_349243870.1">
    <property type="nucleotide sequence ID" value="NZ_JASCXX010000004.1"/>
</dbReference>
<keyword evidence="8" id="KW-0479">Metal-binding</keyword>
<dbReference type="GO" id="GO:0045892">
    <property type="term" value="P:negative regulation of DNA-templated transcription"/>
    <property type="evidence" value="ECO:0007669"/>
    <property type="project" value="UniProtKB-UniRule"/>
</dbReference>
<dbReference type="InterPro" id="IPR005144">
    <property type="entry name" value="ATP-cone_dom"/>
</dbReference>
<keyword evidence="8" id="KW-0862">Zinc</keyword>
<keyword evidence="4 8" id="KW-0067">ATP-binding</keyword>
<evidence type="ECO:0000256" key="6">
    <source>
        <dbReference type="ARBA" id="ARBA00023125"/>
    </source>
</evidence>
<dbReference type="EMBL" id="JASCXX010000004">
    <property type="protein sequence ID" value="MDI6448465.1"/>
    <property type="molecule type" value="Genomic_DNA"/>
</dbReference>
<feature type="domain" description="ATP-cone" evidence="9">
    <location>
        <begin position="50"/>
        <end position="140"/>
    </location>
</feature>
<reference evidence="10" key="1">
    <citation type="submission" date="2023-05" db="EMBL/GenBank/DDBJ databases">
        <title>Anaerotaeda fermentans gen. nov., sp. nov., a novel anaerobic planctomycete of the new family within the order Sedimentisphaerales isolated from Taman Peninsula, Russia.</title>
        <authorList>
            <person name="Khomyakova M.A."/>
            <person name="Merkel A.Y."/>
            <person name="Slobodkin A.I."/>
        </authorList>
    </citation>
    <scope>NUCLEOTIDE SEQUENCE</scope>
    <source>
        <strain evidence="10">M17dextr</strain>
    </source>
</reference>
<keyword evidence="2 8" id="KW-0547">Nucleotide-binding</keyword>
<feature type="zinc finger region" evidence="8">
    <location>
        <begin position="3"/>
        <end position="34"/>
    </location>
</feature>
<keyword evidence="7 8" id="KW-0804">Transcription</keyword>
<dbReference type="NCBIfam" id="TIGR00244">
    <property type="entry name" value="transcriptional regulator NrdR"/>
    <property type="match status" value="1"/>
</dbReference>
<dbReference type="Pfam" id="PF22811">
    <property type="entry name" value="Zn_ribbon_NrdR"/>
    <property type="match status" value="1"/>
</dbReference>
<dbReference type="PROSITE" id="PS51161">
    <property type="entry name" value="ATP_CONE"/>
    <property type="match status" value="1"/>
</dbReference>
<comment type="similarity">
    <text evidence="8">Belongs to the NrdR family.</text>
</comment>
<evidence type="ECO:0000256" key="8">
    <source>
        <dbReference type="HAMAP-Rule" id="MF_00440"/>
    </source>
</evidence>
<keyword evidence="5 8" id="KW-0805">Transcription regulation</keyword>
<gene>
    <name evidence="8 10" type="primary">nrdR</name>
    <name evidence="10" type="ORF">QJ522_05370</name>
</gene>
<keyword evidence="11" id="KW-1185">Reference proteome</keyword>
<dbReference type="InterPro" id="IPR003796">
    <property type="entry name" value="RNR_NrdR-like"/>
</dbReference>
<dbReference type="GO" id="GO:0003677">
    <property type="term" value="F:DNA binding"/>
    <property type="evidence" value="ECO:0007669"/>
    <property type="project" value="UniProtKB-KW"/>
</dbReference>
<dbReference type="HAMAP" id="MF_00440">
    <property type="entry name" value="NrdR"/>
    <property type="match status" value="1"/>
</dbReference>
<evidence type="ECO:0000313" key="11">
    <source>
        <dbReference type="Proteomes" id="UP001431776"/>
    </source>
</evidence>
<evidence type="ECO:0000256" key="2">
    <source>
        <dbReference type="ARBA" id="ARBA00022741"/>
    </source>
</evidence>
<evidence type="ECO:0000256" key="7">
    <source>
        <dbReference type="ARBA" id="ARBA00023163"/>
    </source>
</evidence>
<sequence>MRCPFCKEDSDKVVDSRSSDSGRVIRRRRQCLACKRRFTTYEKTSESFKLHVVKKDKSRVPYDRDKIIVGVQKACYKRPVSAEQIQQVADKTEEDIFRRFDKEATSAFIGECVMRHLRSIDKVAYIRFASVYRDFRDAGELLDEVTRAIQDTDTAEQLKLFDQ</sequence>
<dbReference type="AlphaFoldDB" id="A0AAW6TV12"/>
<evidence type="ECO:0000259" key="9">
    <source>
        <dbReference type="PROSITE" id="PS51161"/>
    </source>
</evidence>
<organism evidence="10 11">
    <name type="scientific">Anaerobaca lacustris</name>
    <dbReference type="NCBI Taxonomy" id="3044600"/>
    <lineage>
        <taxon>Bacteria</taxon>
        <taxon>Pseudomonadati</taxon>
        <taxon>Planctomycetota</taxon>
        <taxon>Phycisphaerae</taxon>
        <taxon>Sedimentisphaerales</taxon>
        <taxon>Anaerobacaceae</taxon>
        <taxon>Anaerobaca</taxon>
    </lineage>
</organism>
<keyword evidence="1 8" id="KW-0678">Repressor</keyword>
<accession>A0AAW6TV12</accession>
<dbReference type="GO" id="GO:0005524">
    <property type="term" value="F:ATP binding"/>
    <property type="evidence" value="ECO:0007669"/>
    <property type="project" value="UniProtKB-UniRule"/>
</dbReference>
<evidence type="ECO:0000256" key="1">
    <source>
        <dbReference type="ARBA" id="ARBA00022491"/>
    </source>
</evidence>
<keyword evidence="6 8" id="KW-0238">DNA-binding</keyword>
<evidence type="ECO:0000256" key="3">
    <source>
        <dbReference type="ARBA" id="ARBA00022771"/>
    </source>
</evidence>
<dbReference type="GO" id="GO:0008270">
    <property type="term" value="F:zinc ion binding"/>
    <property type="evidence" value="ECO:0007669"/>
    <property type="project" value="UniProtKB-UniRule"/>
</dbReference>
<dbReference type="PANTHER" id="PTHR30455">
    <property type="entry name" value="TRANSCRIPTIONAL REPRESSOR NRDR"/>
    <property type="match status" value="1"/>
</dbReference>
<evidence type="ECO:0000313" key="10">
    <source>
        <dbReference type="EMBL" id="MDI6448465.1"/>
    </source>
</evidence>
<dbReference type="Proteomes" id="UP001431776">
    <property type="component" value="Unassembled WGS sequence"/>
</dbReference>
<dbReference type="InterPro" id="IPR055173">
    <property type="entry name" value="NrdR-like_N"/>
</dbReference>
<proteinExistence type="inferred from homology"/>
<comment type="caution">
    <text evidence="10">The sequence shown here is derived from an EMBL/GenBank/DDBJ whole genome shotgun (WGS) entry which is preliminary data.</text>
</comment>
<dbReference type="Pfam" id="PF03477">
    <property type="entry name" value="ATP-cone"/>
    <property type="match status" value="1"/>
</dbReference>